<accession>A0A132BTT9</accession>
<evidence type="ECO:0000313" key="1">
    <source>
        <dbReference type="EMBL" id="KUP91704.1"/>
    </source>
</evidence>
<name>A0A132BTT9_9RHOB</name>
<evidence type="ECO:0000313" key="2">
    <source>
        <dbReference type="Proteomes" id="UP000068382"/>
    </source>
</evidence>
<gene>
    <name evidence="1" type="ORF">TRIHO_34450</name>
</gene>
<reference evidence="1 2" key="1">
    <citation type="submission" date="2015-12" db="EMBL/GenBank/DDBJ databases">
        <title>Genome sequence of the marine Rhodobacteraceae strain O3.65, Candidatus Tritonibacter horizontis.</title>
        <authorList>
            <person name="Poehlein A."/>
            <person name="Giebel H.A."/>
            <person name="Voget S."/>
            <person name="Brinkhoff T."/>
        </authorList>
    </citation>
    <scope>NUCLEOTIDE SEQUENCE [LARGE SCALE GENOMIC DNA]</scope>
    <source>
        <strain evidence="1 2">O3.65</strain>
    </source>
</reference>
<keyword evidence="2" id="KW-1185">Reference proteome</keyword>
<sequence>MPAGRFFVGRALLVIGKPVGALLGRGQIGDDPTPWGFLGGFAKLRSVEGREIREVAIGDGAGADALGLVAGMLAEVMRLGRDPLADHLHALGCGGVHDLGAEGLQLFERVAEERHDHVVLAEALALGFEIVGGDIEGFQEREGRVLAGLHLPLLPLDAARHEVRIDRREGLRDDHVDRQVQHVEHGAGGAFGIFPDGEALAVAMAHDAFG</sequence>
<dbReference type="EMBL" id="LPUY01000089">
    <property type="protein sequence ID" value="KUP91704.1"/>
    <property type="molecule type" value="Genomic_DNA"/>
</dbReference>
<dbReference type="Proteomes" id="UP000068382">
    <property type="component" value="Unassembled WGS sequence"/>
</dbReference>
<dbReference type="AlphaFoldDB" id="A0A132BTT9"/>
<protein>
    <submittedName>
        <fullName evidence="1">Uncharacterized protein</fullName>
    </submittedName>
</protein>
<proteinExistence type="predicted"/>
<comment type="caution">
    <text evidence="1">The sequence shown here is derived from an EMBL/GenBank/DDBJ whole genome shotgun (WGS) entry which is preliminary data.</text>
</comment>
<organism evidence="1 2">
    <name type="scientific">Tritonibacter horizontis</name>
    <dbReference type="NCBI Taxonomy" id="1768241"/>
    <lineage>
        <taxon>Bacteria</taxon>
        <taxon>Pseudomonadati</taxon>
        <taxon>Pseudomonadota</taxon>
        <taxon>Alphaproteobacteria</taxon>
        <taxon>Rhodobacterales</taxon>
        <taxon>Paracoccaceae</taxon>
        <taxon>Tritonibacter</taxon>
    </lineage>
</organism>